<reference evidence="3" key="1">
    <citation type="submission" date="2022-08" db="EMBL/GenBank/DDBJ databases">
        <title>Novel sulphate-reducing endosymbionts in the free-living metamonad Anaeramoeba.</title>
        <authorList>
            <person name="Jerlstrom-Hultqvist J."/>
            <person name="Cepicka I."/>
            <person name="Gallot-Lavallee L."/>
            <person name="Salas-Leiva D."/>
            <person name="Curtis B.A."/>
            <person name="Zahonova K."/>
            <person name="Pipaliya S."/>
            <person name="Dacks J."/>
            <person name="Roger A.J."/>
        </authorList>
    </citation>
    <scope>NUCLEOTIDE SEQUENCE</scope>
    <source>
        <strain evidence="3">Busselton2</strain>
    </source>
</reference>
<evidence type="ECO:0000313" key="3">
    <source>
        <dbReference type="EMBL" id="KAJ3427600.1"/>
    </source>
</evidence>
<dbReference type="InterPro" id="IPR000198">
    <property type="entry name" value="RhoGAP_dom"/>
</dbReference>
<evidence type="ECO:0000259" key="2">
    <source>
        <dbReference type="PROSITE" id="PS50238"/>
    </source>
</evidence>
<dbReference type="PANTHER" id="PTHR15228">
    <property type="entry name" value="SPERMATHECAL PHYSIOLOGY VARIANT"/>
    <property type="match status" value="1"/>
</dbReference>
<dbReference type="CDD" id="cd00159">
    <property type="entry name" value="RhoGAP"/>
    <property type="match status" value="1"/>
</dbReference>
<dbReference type="SMART" id="SM00324">
    <property type="entry name" value="RhoGAP"/>
    <property type="match status" value="1"/>
</dbReference>
<feature type="domain" description="Rho-GAP" evidence="2">
    <location>
        <begin position="1"/>
        <end position="188"/>
    </location>
</feature>
<sequence>MFNKRLVDFNSDEIPLVVKRTIENLKKRALQSEGLFRVPGSVTEIKELKSKYNNGEDPDLDKYDLNSVASLLKRFLRDLPEPLCTFDLYDIFLASAVINVRESRNMMLKKILGEMPLIHQNLLRELCLFLKEVASFEKKNKMGPDNLGLVFSPNLLRSEDESVSITIEDAPIAKTLMKTFITDYDDLFN</sequence>
<name>A0AAV7YHT2_9EUKA</name>
<dbReference type="PANTHER" id="PTHR15228:SF24">
    <property type="entry name" value="RHO-GAP DOMAIN-CONTAINING PROTEIN"/>
    <property type="match status" value="1"/>
</dbReference>
<accession>A0AAV7YHT2</accession>
<evidence type="ECO:0000256" key="1">
    <source>
        <dbReference type="ARBA" id="ARBA00022468"/>
    </source>
</evidence>
<protein>
    <submittedName>
        <fullName evidence="3">Gtpase-activating protein bem3</fullName>
    </submittedName>
</protein>
<proteinExistence type="predicted"/>
<dbReference type="InterPro" id="IPR008936">
    <property type="entry name" value="Rho_GTPase_activation_prot"/>
</dbReference>
<dbReference type="InterPro" id="IPR051025">
    <property type="entry name" value="RhoGAP"/>
</dbReference>
<dbReference type="EMBL" id="JANTQA010000060">
    <property type="protein sequence ID" value="KAJ3427600.1"/>
    <property type="molecule type" value="Genomic_DNA"/>
</dbReference>
<dbReference type="GO" id="GO:0005096">
    <property type="term" value="F:GTPase activator activity"/>
    <property type="evidence" value="ECO:0007669"/>
    <property type="project" value="UniProtKB-KW"/>
</dbReference>
<evidence type="ECO:0000313" key="4">
    <source>
        <dbReference type="Proteomes" id="UP001146793"/>
    </source>
</evidence>
<dbReference type="Gene3D" id="1.10.555.10">
    <property type="entry name" value="Rho GTPase activation protein"/>
    <property type="match status" value="1"/>
</dbReference>
<keyword evidence="1" id="KW-0343">GTPase activation</keyword>
<organism evidence="3 4">
    <name type="scientific">Anaeramoeba flamelloides</name>
    <dbReference type="NCBI Taxonomy" id="1746091"/>
    <lineage>
        <taxon>Eukaryota</taxon>
        <taxon>Metamonada</taxon>
        <taxon>Anaeramoebidae</taxon>
        <taxon>Anaeramoeba</taxon>
    </lineage>
</organism>
<dbReference type="Proteomes" id="UP001146793">
    <property type="component" value="Unassembled WGS sequence"/>
</dbReference>
<dbReference type="SUPFAM" id="SSF48350">
    <property type="entry name" value="GTPase activation domain, GAP"/>
    <property type="match status" value="1"/>
</dbReference>
<dbReference type="AlphaFoldDB" id="A0AAV7YHT2"/>
<gene>
    <name evidence="3" type="ORF">M0812_25224</name>
</gene>
<dbReference type="PROSITE" id="PS50238">
    <property type="entry name" value="RHOGAP"/>
    <property type="match status" value="1"/>
</dbReference>
<comment type="caution">
    <text evidence="3">The sequence shown here is derived from an EMBL/GenBank/DDBJ whole genome shotgun (WGS) entry which is preliminary data.</text>
</comment>
<dbReference type="Pfam" id="PF00620">
    <property type="entry name" value="RhoGAP"/>
    <property type="match status" value="1"/>
</dbReference>
<dbReference type="GO" id="GO:0007165">
    <property type="term" value="P:signal transduction"/>
    <property type="evidence" value="ECO:0007669"/>
    <property type="project" value="InterPro"/>
</dbReference>